<comment type="caution">
    <text evidence="1">The sequence shown here is derived from an EMBL/GenBank/DDBJ whole genome shotgun (WGS) entry which is preliminary data.</text>
</comment>
<organism evidence="1 2">
    <name type="scientific">Dyella flagellata</name>
    <dbReference type="NCBI Taxonomy" id="1867833"/>
    <lineage>
        <taxon>Bacteria</taxon>
        <taxon>Pseudomonadati</taxon>
        <taxon>Pseudomonadota</taxon>
        <taxon>Gammaproteobacteria</taxon>
        <taxon>Lysobacterales</taxon>
        <taxon>Rhodanobacteraceae</taxon>
        <taxon>Dyella</taxon>
    </lineage>
</organism>
<protein>
    <submittedName>
        <fullName evidence="1">Uncharacterized protein</fullName>
    </submittedName>
</protein>
<dbReference type="EMBL" id="BSOA01000012">
    <property type="protein sequence ID" value="GLQ87855.1"/>
    <property type="molecule type" value="Genomic_DNA"/>
</dbReference>
<keyword evidence="2" id="KW-1185">Reference proteome</keyword>
<gene>
    <name evidence="1" type="ORF">GCM10007898_14230</name>
</gene>
<name>A0ABQ5XBE6_9GAMM</name>
<proteinExistence type="predicted"/>
<evidence type="ECO:0000313" key="2">
    <source>
        <dbReference type="Proteomes" id="UP001156627"/>
    </source>
</evidence>
<evidence type="ECO:0000313" key="1">
    <source>
        <dbReference type="EMBL" id="GLQ87855.1"/>
    </source>
</evidence>
<accession>A0ABQ5XBE6</accession>
<sequence>MVIGVCLASCKGADAPAPLGARPVQELHAACAALAQFAKDLQAQHPENDFQRFAASPNNYTFVVKESRDSYTFYFGLKPFHGRPVIDEGAVYKVDKADVRAVRVAPH</sequence>
<reference evidence="2" key="1">
    <citation type="journal article" date="2019" name="Int. J. Syst. Evol. Microbiol.">
        <title>The Global Catalogue of Microorganisms (GCM) 10K type strain sequencing project: providing services to taxonomists for standard genome sequencing and annotation.</title>
        <authorList>
            <consortium name="The Broad Institute Genomics Platform"/>
            <consortium name="The Broad Institute Genome Sequencing Center for Infectious Disease"/>
            <person name="Wu L."/>
            <person name="Ma J."/>
        </authorList>
    </citation>
    <scope>NUCLEOTIDE SEQUENCE [LARGE SCALE GENOMIC DNA]</scope>
    <source>
        <strain evidence="2">NBRC 111981</strain>
    </source>
</reference>
<dbReference type="Proteomes" id="UP001156627">
    <property type="component" value="Unassembled WGS sequence"/>
</dbReference>